<evidence type="ECO:0000313" key="4">
    <source>
        <dbReference type="EMBL" id="PIZ50252.1"/>
    </source>
</evidence>
<dbReference type="InterPro" id="IPR004474">
    <property type="entry name" value="LytR_CpsA_psr"/>
</dbReference>
<keyword evidence="2" id="KW-0812">Transmembrane</keyword>
<evidence type="ECO:0000313" key="5">
    <source>
        <dbReference type="Proteomes" id="UP000229753"/>
    </source>
</evidence>
<feature type="domain" description="Cell envelope-related transcriptional attenuator" evidence="3">
    <location>
        <begin position="55"/>
        <end position="217"/>
    </location>
</feature>
<dbReference type="EMBL" id="PFNO01000006">
    <property type="protein sequence ID" value="PIZ50252.1"/>
    <property type="molecule type" value="Genomic_DNA"/>
</dbReference>
<comment type="caution">
    <text evidence="4">The sequence shown here is derived from an EMBL/GenBank/DDBJ whole genome shotgun (WGS) entry which is preliminary data.</text>
</comment>
<organism evidence="4 5">
    <name type="scientific">Candidatus Woesebacteria bacterium CG_4_10_14_0_2_um_filter_39_14</name>
    <dbReference type="NCBI Taxonomy" id="1975054"/>
    <lineage>
        <taxon>Bacteria</taxon>
        <taxon>Candidatus Woeseibacteriota</taxon>
    </lineage>
</organism>
<feature type="transmembrane region" description="Helical" evidence="2">
    <location>
        <begin position="9"/>
        <end position="30"/>
    </location>
</feature>
<accession>A0A2M7TP74</accession>
<dbReference type="NCBIfam" id="TIGR00350">
    <property type="entry name" value="lytR_cpsA_psr"/>
    <property type="match status" value="1"/>
</dbReference>
<dbReference type="AlphaFoldDB" id="A0A2M7TP74"/>
<evidence type="ECO:0000256" key="1">
    <source>
        <dbReference type="ARBA" id="ARBA00006068"/>
    </source>
</evidence>
<dbReference type="Gene3D" id="3.40.630.190">
    <property type="entry name" value="LCP protein"/>
    <property type="match status" value="1"/>
</dbReference>
<reference evidence="5" key="1">
    <citation type="submission" date="2017-09" db="EMBL/GenBank/DDBJ databases">
        <title>Depth-based differentiation of microbial function through sediment-hosted aquifers and enrichment of novel symbionts in the deep terrestrial subsurface.</title>
        <authorList>
            <person name="Probst A.J."/>
            <person name="Ladd B."/>
            <person name="Jarett J.K."/>
            <person name="Geller-Mcgrath D.E."/>
            <person name="Sieber C.M.K."/>
            <person name="Emerson J.B."/>
            <person name="Anantharaman K."/>
            <person name="Thomas B.C."/>
            <person name="Malmstrom R."/>
            <person name="Stieglmeier M."/>
            <person name="Klingl A."/>
            <person name="Woyke T."/>
            <person name="Ryan C.M."/>
            <person name="Banfield J.F."/>
        </authorList>
    </citation>
    <scope>NUCLEOTIDE SEQUENCE [LARGE SCALE GENOMIC DNA]</scope>
</reference>
<dbReference type="Pfam" id="PF03816">
    <property type="entry name" value="LytR_cpsA_psr"/>
    <property type="match status" value="1"/>
</dbReference>
<protein>
    <recommendedName>
        <fullName evidence="3">Cell envelope-related transcriptional attenuator domain-containing protein</fullName>
    </recommendedName>
</protein>
<proteinExistence type="inferred from homology"/>
<dbReference type="InterPro" id="IPR050922">
    <property type="entry name" value="LytR/CpsA/Psr_CW_biosynth"/>
</dbReference>
<evidence type="ECO:0000256" key="2">
    <source>
        <dbReference type="SAM" id="Phobius"/>
    </source>
</evidence>
<name>A0A2M7TP74_9BACT</name>
<evidence type="ECO:0000259" key="3">
    <source>
        <dbReference type="Pfam" id="PF03816"/>
    </source>
</evidence>
<dbReference type="PANTHER" id="PTHR33392:SF6">
    <property type="entry name" value="POLYISOPRENYL-TEICHOIC ACID--PEPTIDOGLYCAN TEICHOIC ACID TRANSFERASE TAGU"/>
    <property type="match status" value="1"/>
</dbReference>
<keyword evidence="2" id="KW-0472">Membrane</keyword>
<comment type="similarity">
    <text evidence="1">Belongs to the LytR/CpsA/Psr (LCP) family.</text>
</comment>
<dbReference type="Proteomes" id="UP000229753">
    <property type="component" value="Unassembled WGS sequence"/>
</dbReference>
<dbReference type="PANTHER" id="PTHR33392">
    <property type="entry name" value="POLYISOPRENYL-TEICHOIC ACID--PEPTIDOGLYCAN TEICHOIC ACID TRANSFERASE TAGU"/>
    <property type="match status" value="1"/>
</dbReference>
<sequence>MTLPWKKSIFVFGLVLLILGLLIFALTFLLQPKPGRTSFLILGVAGENYSGDDLTDSMIFLSTENQTGKTLILSLPRDIWVTPLRAKLNTVYHYQGLAETKKTVEEILGQKVDYGILIDFKLFTQLVDDLGGVEVTVERTFDDDKYPIAGKENDLCDGDPEYQCRYEHLHFEAGRQTMEGTTALKYVRSRNAEGEEGTDFARSQRQQRLLLAIQKKIFTPKVMLNPWRTWQLIKITLANIKTDIPSSDYFDLIKTALKWRKANFKMLVLNDGYLINPPTSQQKYDNQWVLIPKTGNWEDIQDYIKGLLGKF</sequence>
<keyword evidence="2" id="KW-1133">Transmembrane helix</keyword>
<gene>
    <name evidence="4" type="ORF">COY29_00200</name>
</gene>